<comment type="caution">
    <text evidence="9">The sequence shown here is derived from an EMBL/GenBank/DDBJ whole genome shotgun (WGS) entry which is preliminary data.</text>
</comment>
<keyword evidence="3 6" id="KW-0805">Transcription regulation</keyword>
<sequence>MSKRFRLRISRVIPSFHSCRCKDDATAAPACPVILPAVSRLEPPPGYLWEGDAQWHVVARVDPSPRRKIDTDDGGGELFPPLRLQRRPRRSANKKTMMRKARSRPPGGAGRASTTSSADTRWFTSEEEDEEEEEEYEEDYDYEEMEARSLSAGYSSSAASEFNPSLRTIRESPGHQPYLAAAEGRRSSSASSLLRRFLQMGPPCVGAAEGKVAESFAVVKRSEDPYLDFRRSMVEMVVEKGMYEEGDLEELLQCLLSLNSRRHHAAIARAFSDICAALFDPSSRSSCVSAAATPPPPAFTPA</sequence>
<dbReference type="GO" id="GO:0005634">
    <property type="term" value="C:nucleus"/>
    <property type="evidence" value="ECO:0007669"/>
    <property type="project" value="UniProtKB-SubCell"/>
</dbReference>
<reference evidence="9" key="1">
    <citation type="submission" date="2017-07" db="EMBL/GenBank/DDBJ databases">
        <title>Taro Niue Genome Assembly and Annotation.</title>
        <authorList>
            <person name="Atibalentja N."/>
            <person name="Keating K."/>
            <person name="Fields C.J."/>
        </authorList>
    </citation>
    <scope>NUCLEOTIDE SEQUENCE</scope>
    <source>
        <strain evidence="9">Niue_2</strain>
        <tissue evidence="9">Leaf</tissue>
    </source>
</reference>
<proteinExistence type="predicted"/>
<dbReference type="InterPro" id="IPR006458">
    <property type="entry name" value="Ovate_C"/>
</dbReference>
<accession>A0A843VD72</accession>
<keyword evidence="4 6" id="KW-0804">Transcription</keyword>
<feature type="compositionally biased region" description="Basic residues" evidence="7">
    <location>
        <begin position="84"/>
        <end position="103"/>
    </location>
</feature>
<feature type="domain" description="OVATE" evidence="8">
    <location>
        <begin position="218"/>
        <end position="277"/>
    </location>
</feature>
<evidence type="ECO:0000256" key="4">
    <source>
        <dbReference type="ARBA" id="ARBA00023163"/>
    </source>
</evidence>
<dbReference type="PANTHER" id="PTHR33057:SF224">
    <property type="entry name" value="TRANSCRIPTION REPRESSOR"/>
    <property type="match status" value="1"/>
</dbReference>
<keyword evidence="2 6" id="KW-0678">Repressor</keyword>
<evidence type="ECO:0000313" key="9">
    <source>
        <dbReference type="EMBL" id="MQL93885.1"/>
    </source>
</evidence>
<feature type="compositionally biased region" description="Acidic residues" evidence="7">
    <location>
        <begin position="125"/>
        <end position="141"/>
    </location>
</feature>
<evidence type="ECO:0000256" key="1">
    <source>
        <dbReference type="ARBA" id="ARBA00004123"/>
    </source>
</evidence>
<dbReference type="AlphaFoldDB" id="A0A843VD72"/>
<evidence type="ECO:0000259" key="8">
    <source>
        <dbReference type="PROSITE" id="PS51754"/>
    </source>
</evidence>
<dbReference type="EMBL" id="NMUH01001606">
    <property type="protein sequence ID" value="MQL93885.1"/>
    <property type="molecule type" value="Genomic_DNA"/>
</dbReference>
<dbReference type="InterPro" id="IPR038933">
    <property type="entry name" value="Ovate"/>
</dbReference>
<organism evidence="9 10">
    <name type="scientific">Colocasia esculenta</name>
    <name type="common">Wild taro</name>
    <name type="synonym">Arum esculentum</name>
    <dbReference type="NCBI Taxonomy" id="4460"/>
    <lineage>
        <taxon>Eukaryota</taxon>
        <taxon>Viridiplantae</taxon>
        <taxon>Streptophyta</taxon>
        <taxon>Embryophyta</taxon>
        <taxon>Tracheophyta</taxon>
        <taxon>Spermatophyta</taxon>
        <taxon>Magnoliopsida</taxon>
        <taxon>Liliopsida</taxon>
        <taxon>Araceae</taxon>
        <taxon>Aroideae</taxon>
        <taxon>Colocasieae</taxon>
        <taxon>Colocasia</taxon>
    </lineage>
</organism>
<dbReference type="GO" id="GO:0045892">
    <property type="term" value="P:negative regulation of DNA-templated transcription"/>
    <property type="evidence" value="ECO:0007669"/>
    <property type="project" value="UniProtKB-UniRule"/>
</dbReference>
<gene>
    <name evidence="9" type="ORF">Taro_026528</name>
</gene>
<dbReference type="Pfam" id="PF04844">
    <property type="entry name" value="Ovate"/>
    <property type="match status" value="1"/>
</dbReference>
<feature type="compositionally biased region" description="Polar residues" evidence="7">
    <location>
        <begin position="112"/>
        <end position="123"/>
    </location>
</feature>
<evidence type="ECO:0000256" key="7">
    <source>
        <dbReference type="SAM" id="MobiDB-lite"/>
    </source>
</evidence>
<evidence type="ECO:0000256" key="5">
    <source>
        <dbReference type="ARBA" id="ARBA00023242"/>
    </source>
</evidence>
<dbReference type="NCBIfam" id="TIGR01568">
    <property type="entry name" value="A_thal_3678"/>
    <property type="match status" value="1"/>
</dbReference>
<keyword evidence="10" id="KW-1185">Reference proteome</keyword>
<dbReference type="OrthoDB" id="1928390at2759"/>
<dbReference type="Proteomes" id="UP000652761">
    <property type="component" value="Unassembled WGS sequence"/>
</dbReference>
<evidence type="ECO:0000256" key="6">
    <source>
        <dbReference type="RuleBase" id="RU367028"/>
    </source>
</evidence>
<protein>
    <recommendedName>
        <fullName evidence="6">Transcription repressor</fullName>
    </recommendedName>
    <alternativeName>
        <fullName evidence="6">Ovate family protein</fullName>
    </alternativeName>
</protein>
<evidence type="ECO:0000256" key="2">
    <source>
        <dbReference type="ARBA" id="ARBA00022491"/>
    </source>
</evidence>
<evidence type="ECO:0000313" key="10">
    <source>
        <dbReference type="Proteomes" id="UP000652761"/>
    </source>
</evidence>
<feature type="region of interest" description="Disordered" evidence="7">
    <location>
        <begin position="66"/>
        <end position="141"/>
    </location>
</feature>
<dbReference type="PANTHER" id="PTHR33057">
    <property type="entry name" value="TRANSCRIPTION REPRESSOR OFP7-RELATED"/>
    <property type="match status" value="1"/>
</dbReference>
<dbReference type="PROSITE" id="PS51754">
    <property type="entry name" value="OVATE"/>
    <property type="match status" value="1"/>
</dbReference>
<comment type="subcellular location">
    <subcellularLocation>
        <location evidence="1 6">Nucleus</location>
    </subcellularLocation>
</comment>
<name>A0A843VD72_COLES</name>
<evidence type="ECO:0000256" key="3">
    <source>
        <dbReference type="ARBA" id="ARBA00023015"/>
    </source>
</evidence>
<keyword evidence="5 6" id="KW-0539">Nucleus</keyword>
<comment type="function">
    <text evidence="6">Transcriptional repressor that regulates multiple aspects of plant growth and development.</text>
</comment>